<feature type="compositionally biased region" description="Polar residues" evidence="1">
    <location>
        <begin position="199"/>
        <end position="221"/>
    </location>
</feature>
<dbReference type="RefSeq" id="XP_002544203.1">
    <property type="nucleotide sequence ID" value="XM_002544157.1"/>
</dbReference>
<sequence length="1405" mass="152621">MFRRKRSVSHGPINPNPSPSAQTAAVQAFRASQAANANAKLSSSAAAAALRKHTPTPTSIEEVQTRRMIQRQQSVSSIGASKGNARDQDVTLRRSSSLGSMSKRTFRETSPGPNALARYINPNDEIDPVPPLPQVYTARATSHRRAVSSGPTAQRTISAQHQPGRTHEASTKPKHNGSARSKENNVAGPPLGLQRRSSRSSINFSYPINARPNSPRQPSIASFTADGASLRTLSPVGSLTMNSRPPKCGSKNEPKLDFPGPNARGISPRSTSTESRASYTREMGRSDKPNKLSPVGMNRERPHSQPHTRLLSISNQNSEPGSPKQQFSTPGEGHKPQENTRDGVLYQETYESGHRDVVTKDFPTETPSNTRIADNERCTRNRDASPATASDSSLRNPLTNHGQLAVKDQVHPPSERLQGERPPSLSPTRSTRFSERLEIVFPGEHLHEPPSRSKSPAKSALKSTGMGNNVTSDRPLPHHLKADTLSESDGTSVLSDEGSKLSWKRKSTKVSFEGETEVVGALTSPPTSPDSIPPSSPQLKWNDSLRSRCNEADDFDEVMKPRPALPSFGSIRGRKRATEERLTIRGEHSRPSLADSVFADTFSNDSAIGGLLKSHSKQTKQTKEDASLPPEATLVEGTGSDTASMSESSSDEADPNDFVLPGHLNSNLQRHRTGVLNELGNGLSQFPSDAQEGESQKTDTVVPVISIQPATPMFEEHPKSSPEELDHIPGAFPGTSSQGEGLVRDEHEQDHISKQGIDEASAKDEPDDTDSESGDSVYSDAPENFSDPEGDGFGSINAIVSDSTPQIPRVPEASNPSAFTAFAVKNVDSSSQPSLEVHSLKSQKQTASSPTIQEETVPVIIQNGGGLDDQSISRPMVPELKLNGRPKTGNTSSKKPDRASTVLRTEPAIDSHFYHAISTESKNSDDQNPEVLTSLECRQTSSISPAIRNSPKFSGHNPTRSQTVSHSDFSRRPFSRHASNGSDSSSSFKRERRPRVDTGTYTLRRTMRNGFGHSKIESFDLGKSLASNVHHHRPFSSSGGPPILRTTLRDSGFGSHGEPPSSFSGFRSLRSKHSPGFDPAFRSRFVDSSDDEYGEHTFTPVRGIPRRKGEVDGDSTALEDSSDSDAPRQLVKKSRRRGATSKKGAPTIAAAAAKKSIKASSGPKTTPVNAQIDFYHPAGEEKPKKSVLSRLSLSRRRPDDEQKIRKSGLESAARRDTPLERSPLELDEVRNTKLYLDQSTIPATVTSISGPLTPVAKNRWSRFSPRSHRQTNKLTRHPVQTGSISWPLPAPEETPRHATRLSSNISDSGQDPRPRATKSSSSRANRPHTSDGVDRRTAQFVPGDTLSDVDSTWKSRFLHQRHHRIGTDSTLIPDAGGGSSVGTVALNEGRKKSRFPRLRKAFGLL</sequence>
<feature type="compositionally biased region" description="Polar residues" evidence="1">
    <location>
        <begin position="977"/>
        <end position="987"/>
    </location>
</feature>
<accession>C4JLL2</accession>
<feature type="compositionally biased region" description="Polar residues" evidence="1">
    <location>
        <begin position="70"/>
        <end position="79"/>
    </location>
</feature>
<feature type="compositionally biased region" description="Polar residues" evidence="1">
    <location>
        <begin position="387"/>
        <end position="402"/>
    </location>
</feature>
<protein>
    <submittedName>
        <fullName evidence="2">Uncharacterized protein</fullName>
    </submittedName>
</protein>
<feature type="compositionally biased region" description="Low complexity" evidence="1">
    <location>
        <begin position="452"/>
        <end position="463"/>
    </location>
</feature>
<feature type="region of interest" description="Disordered" evidence="1">
    <location>
        <begin position="1"/>
        <end position="29"/>
    </location>
</feature>
<feature type="compositionally biased region" description="Basic and acidic residues" evidence="1">
    <location>
        <begin position="1328"/>
        <end position="1337"/>
    </location>
</feature>
<feature type="region of interest" description="Disordered" evidence="1">
    <location>
        <begin position="1175"/>
        <end position="1225"/>
    </location>
</feature>
<feature type="region of interest" description="Disordered" evidence="1">
    <location>
        <begin position="713"/>
        <end position="814"/>
    </location>
</feature>
<feature type="compositionally biased region" description="Basic and acidic residues" evidence="1">
    <location>
        <begin position="351"/>
        <end position="363"/>
    </location>
</feature>
<feature type="region of interest" description="Disordered" evidence="1">
    <location>
        <begin position="1031"/>
        <end position="1070"/>
    </location>
</feature>
<feature type="compositionally biased region" description="Polar residues" evidence="1">
    <location>
        <begin position="305"/>
        <end position="329"/>
    </location>
</feature>
<feature type="region of interest" description="Disordered" evidence="1">
    <location>
        <begin position="679"/>
        <end position="700"/>
    </location>
</feature>
<dbReference type="GeneID" id="8439583"/>
<feature type="compositionally biased region" description="Basic and acidic residues" evidence="1">
    <location>
        <begin position="714"/>
        <end position="727"/>
    </location>
</feature>
<dbReference type="OrthoDB" id="5423926at2759"/>
<feature type="compositionally biased region" description="Basic and acidic residues" evidence="1">
    <location>
        <begin position="1196"/>
        <end position="1225"/>
    </location>
</feature>
<feature type="compositionally biased region" description="Pro residues" evidence="1">
    <location>
        <begin position="526"/>
        <end position="536"/>
    </location>
</feature>
<feature type="region of interest" description="Disordered" evidence="1">
    <location>
        <begin position="1245"/>
        <end position="1344"/>
    </location>
</feature>
<name>C4JLL2_UNCRE</name>
<feature type="region of interest" description="Disordered" evidence="1">
    <location>
        <begin position="234"/>
        <end position="339"/>
    </location>
</feature>
<dbReference type="OMA" id="DETMTPR"/>
<feature type="compositionally biased region" description="Polar residues" evidence="1">
    <location>
        <begin position="93"/>
        <end position="103"/>
    </location>
</feature>
<feature type="region of interest" description="Disordered" evidence="1">
    <location>
        <begin position="878"/>
        <end position="906"/>
    </location>
</feature>
<dbReference type="HOGENOM" id="CLU_002643_1_0_1"/>
<feature type="region of interest" description="Disordered" evidence="1">
    <location>
        <begin position="942"/>
        <end position="1008"/>
    </location>
</feature>
<feature type="region of interest" description="Disordered" evidence="1">
    <location>
        <begin position="613"/>
        <end position="664"/>
    </location>
</feature>
<feature type="compositionally biased region" description="Basic and acidic residues" evidence="1">
    <location>
        <begin position="408"/>
        <end position="419"/>
    </location>
</feature>
<dbReference type="eggNOG" id="ENOG502SI51">
    <property type="taxonomic scope" value="Eukaryota"/>
</dbReference>
<dbReference type="KEGG" id="ure:UREG_03720"/>
<feature type="compositionally biased region" description="Polar residues" evidence="1">
    <location>
        <begin position="956"/>
        <end position="967"/>
    </location>
</feature>
<reference evidence="3" key="1">
    <citation type="journal article" date="2009" name="Genome Res.">
        <title>Comparative genomic analyses of the human fungal pathogens Coccidioides and their relatives.</title>
        <authorList>
            <person name="Sharpton T.J."/>
            <person name="Stajich J.E."/>
            <person name="Rounsley S.D."/>
            <person name="Gardner M.J."/>
            <person name="Wortman J.R."/>
            <person name="Jordar V.S."/>
            <person name="Maiti R."/>
            <person name="Kodira C.D."/>
            <person name="Neafsey D.E."/>
            <person name="Zeng Q."/>
            <person name="Hung C.-Y."/>
            <person name="McMahan C."/>
            <person name="Muszewska A."/>
            <person name="Grynberg M."/>
            <person name="Mandel M.A."/>
            <person name="Kellner E.M."/>
            <person name="Barker B.M."/>
            <person name="Galgiani J.N."/>
            <person name="Orbach M.J."/>
            <person name="Kirkland T.N."/>
            <person name="Cole G.T."/>
            <person name="Henn M.R."/>
            <person name="Birren B.W."/>
            <person name="Taylor J.W."/>
        </authorList>
    </citation>
    <scope>NUCLEOTIDE SEQUENCE [LARGE SCALE GENOMIC DNA]</scope>
    <source>
        <strain evidence="3">UAMH 1704</strain>
    </source>
</reference>
<organism evidence="2 3">
    <name type="scientific">Uncinocarpus reesii (strain UAMH 1704)</name>
    <dbReference type="NCBI Taxonomy" id="336963"/>
    <lineage>
        <taxon>Eukaryota</taxon>
        <taxon>Fungi</taxon>
        <taxon>Dikarya</taxon>
        <taxon>Ascomycota</taxon>
        <taxon>Pezizomycotina</taxon>
        <taxon>Eurotiomycetes</taxon>
        <taxon>Eurotiomycetidae</taxon>
        <taxon>Onygenales</taxon>
        <taxon>Onygenaceae</taxon>
        <taxon>Uncinocarpus</taxon>
    </lineage>
</organism>
<feature type="compositionally biased region" description="Basic and acidic residues" evidence="1">
    <location>
        <begin position="432"/>
        <end position="451"/>
    </location>
</feature>
<dbReference type="InParanoid" id="C4JLL2"/>
<dbReference type="EMBL" id="CH476616">
    <property type="protein sequence ID" value="EEP78874.1"/>
    <property type="molecule type" value="Genomic_DNA"/>
</dbReference>
<feature type="compositionally biased region" description="Polar residues" evidence="1">
    <location>
        <begin position="485"/>
        <end position="494"/>
    </location>
</feature>
<feature type="compositionally biased region" description="Basic and acidic residues" evidence="1">
    <location>
        <begin position="742"/>
        <end position="764"/>
    </location>
</feature>
<dbReference type="Proteomes" id="UP000002058">
    <property type="component" value="Unassembled WGS sequence"/>
</dbReference>
<evidence type="ECO:0000256" key="1">
    <source>
        <dbReference type="SAM" id="MobiDB-lite"/>
    </source>
</evidence>
<feature type="compositionally biased region" description="Basic and acidic residues" evidence="1">
    <location>
        <begin position="373"/>
        <end position="383"/>
    </location>
</feature>
<feature type="region of interest" description="Disordered" evidence="1">
    <location>
        <begin position="44"/>
        <end position="221"/>
    </location>
</feature>
<feature type="compositionally biased region" description="Basic residues" evidence="1">
    <location>
        <begin position="1130"/>
        <end position="1140"/>
    </location>
</feature>
<feature type="compositionally biased region" description="Polar residues" evidence="1">
    <location>
        <begin position="234"/>
        <end position="243"/>
    </location>
</feature>
<evidence type="ECO:0000313" key="2">
    <source>
        <dbReference type="EMBL" id="EEP78874.1"/>
    </source>
</evidence>
<feature type="region of interest" description="Disordered" evidence="1">
    <location>
        <begin position="514"/>
        <end position="542"/>
    </location>
</feature>
<proteinExistence type="predicted"/>
<feature type="compositionally biased region" description="Polar residues" evidence="1">
    <location>
        <begin position="1300"/>
        <end position="1309"/>
    </location>
</feature>
<feature type="compositionally biased region" description="Polar residues" evidence="1">
    <location>
        <begin position="149"/>
        <end position="163"/>
    </location>
</feature>
<feature type="region of interest" description="Disordered" evidence="1">
    <location>
        <begin position="351"/>
        <end position="500"/>
    </location>
</feature>
<feature type="compositionally biased region" description="Polar residues" evidence="1">
    <location>
        <begin position="828"/>
        <end position="854"/>
    </location>
</feature>
<feature type="compositionally biased region" description="Basic residues" evidence="1">
    <location>
        <begin position="1265"/>
        <end position="1276"/>
    </location>
</feature>
<evidence type="ECO:0000313" key="3">
    <source>
        <dbReference type="Proteomes" id="UP000002058"/>
    </source>
</evidence>
<keyword evidence="3" id="KW-1185">Reference proteome</keyword>
<feature type="region of interest" description="Disordered" evidence="1">
    <location>
        <begin position="828"/>
        <end position="856"/>
    </location>
</feature>
<dbReference type="VEuPathDB" id="FungiDB:UREG_03720"/>
<gene>
    <name evidence="2" type="ORF">UREG_03720</name>
</gene>
<feature type="region of interest" description="Disordered" evidence="1">
    <location>
        <begin position="1092"/>
        <end position="1147"/>
    </location>
</feature>
<feature type="compositionally biased region" description="Polar residues" evidence="1">
    <location>
        <begin position="268"/>
        <end position="278"/>
    </location>
</feature>